<feature type="transmembrane region" description="Helical" evidence="6">
    <location>
        <begin position="359"/>
        <end position="379"/>
    </location>
</feature>
<evidence type="ECO:0000313" key="7">
    <source>
        <dbReference type="EMBL" id="MFC3977380.1"/>
    </source>
</evidence>
<sequence length="490" mass="53812">MNRLIIMVLGPLVFLISLAIDPVWGMTAPAQVVLGITFWIALWWVTEVIPIPVTSLLPIILFPLTGVLEAKSTTLNYGNEIVFLYLGGFLIALSIEKWSLHKRIALNILLFVGNRLSHIVLGFMIATALLSMWISNTATSVMMLPIGIAIASQFQSFQENNSQNKNRFGIVLMFGIAYGASIGGLATLIGTPPNLVLRSIVSEIYHVEISFLDWFIVMFPLSMILLFLTWFYLVTVYKVKNERHEGGDETIKAELGKLGSVSYEEKMVAAIFLFTAFGWISKSWLLDPFIDGINDTVIAMVGGILMFIVPGKNKKPLMEWKDAIKLPWDIILLFGGGLALAEGFKVSGLTLWVGSNFTLLEGASLILVILFMVAAINFLTELTSNLATTTIILPILAALATSMDVHPYGIMIAATLSASCAFMLPVATPPNAVVFSSGYFTIRDMAKTGFVLNVISILLITLFVYYLLPLVWGIDLGSFPEGFRLFDANS</sequence>
<keyword evidence="8" id="KW-1185">Reference proteome</keyword>
<evidence type="ECO:0000256" key="2">
    <source>
        <dbReference type="ARBA" id="ARBA00022448"/>
    </source>
</evidence>
<gene>
    <name evidence="7" type="ORF">ACFOUP_13415</name>
</gene>
<accession>A0ABV8EQ53</accession>
<keyword evidence="4 6" id="KW-1133">Transmembrane helix</keyword>
<feature type="transmembrane region" description="Helical" evidence="6">
    <location>
        <begin position="267"/>
        <end position="286"/>
    </location>
</feature>
<protein>
    <submittedName>
        <fullName evidence="7">SLC13 family permease</fullName>
    </submittedName>
</protein>
<dbReference type="RefSeq" id="WP_241297420.1">
    <property type="nucleotide sequence ID" value="NZ_JAKZGR010000020.1"/>
</dbReference>
<keyword evidence="5 6" id="KW-0472">Membrane</keyword>
<comment type="subcellular location">
    <subcellularLocation>
        <location evidence="1">Membrane</location>
        <topology evidence="1">Multi-pass membrane protein</topology>
    </subcellularLocation>
</comment>
<evidence type="ECO:0000256" key="6">
    <source>
        <dbReference type="SAM" id="Phobius"/>
    </source>
</evidence>
<dbReference type="PROSITE" id="PS01271">
    <property type="entry name" value="NA_SULFATE"/>
    <property type="match status" value="1"/>
</dbReference>
<keyword evidence="2" id="KW-0813">Transport</keyword>
<evidence type="ECO:0000313" key="8">
    <source>
        <dbReference type="Proteomes" id="UP001595766"/>
    </source>
</evidence>
<dbReference type="Proteomes" id="UP001595766">
    <property type="component" value="Unassembled WGS sequence"/>
</dbReference>
<keyword evidence="3 6" id="KW-0812">Transmembrane</keyword>
<dbReference type="NCBIfam" id="TIGR00785">
    <property type="entry name" value="dass"/>
    <property type="match status" value="1"/>
</dbReference>
<evidence type="ECO:0000256" key="3">
    <source>
        <dbReference type="ARBA" id="ARBA00022692"/>
    </source>
</evidence>
<feature type="transmembrane region" description="Helical" evidence="6">
    <location>
        <begin position="140"/>
        <end position="157"/>
    </location>
</feature>
<dbReference type="Pfam" id="PF00939">
    <property type="entry name" value="Na_sulph_symp"/>
    <property type="match status" value="1"/>
</dbReference>
<evidence type="ECO:0000256" key="5">
    <source>
        <dbReference type="ARBA" id="ARBA00023136"/>
    </source>
</evidence>
<feature type="transmembrane region" description="Helical" evidence="6">
    <location>
        <begin position="116"/>
        <end position="134"/>
    </location>
</feature>
<feature type="transmembrane region" description="Helical" evidence="6">
    <location>
        <begin position="449"/>
        <end position="468"/>
    </location>
</feature>
<proteinExistence type="predicted"/>
<name>A0ABV8EQ53_9BACT</name>
<dbReference type="EMBL" id="JBHSAV010000056">
    <property type="protein sequence ID" value="MFC3977380.1"/>
    <property type="molecule type" value="Genomic_DNA"/>
</dbReference>
<dbReference type="InterPro" id="IPR031312">
    <property type="entry name" value="Na/sul_symport_CS"/>
</dbReference>
<evidence type="ECO:0000256" key="4">
    <source>
        <dbReference type="ARBA" id="ARBA00022989"/>
    </source>
</evidence>
<dbReference type="InterPro" id="IPR001898">
    <property type="entry name" value="SLC13A/DASS"/>
</dbReference>
<feature type="transmembrane region" description="Helical" evidence="6">
    <location>
        <begin position="77"/>
        <end position="95"/>
    </location>
</feature>
<feature type="transmembrane region" description="Helical" evidence="6">
    <location>
        <begin position="330"/>
        <end position="353"/>
    </location>
</feature>
<dbReference type="PANTHER" id="PTHR10283:SF82">
    <property type="entry name" value="SOLUTE CARRIER FAMILY 13 MEMBER 2"/>
    <property type="match status" value="1"/>
</dbReference>
<evidence type="ECO:0000256" key="1">
    <source>
        <dbReference type="ARBA" id="ARBA00004141"/>
    </source>
</evidence>
<comment type="caution">
    <text evidence="7">The sequence shown here is derived from an EMBL/GenBank/DDBJ whole genome shotgun (WGS) entry which is preliminary data.</text>
</comment>
<feature type="transmembrane region" description="Helical" evidence="6">
    <location>
        <begin position="292"/>
        <end position="309"/>
    </location>
</feature>
<dbReference type="PANTHER" id="PTHR10283">
    <property type="entry name" value="SOLUTE CARRIER FAMILY 13 MEMBER"/>
    <property type="match status" value="1"/>
</dbReference>
<dbReference type="CDD" id="cd01115">
    <property type="entry name" value="SLC13_permease"/>
    <property type="match status" value="1"/>
</dbReference>
<feature type="transmembrane region" description="Helical" evidence="6">
    <location>
        <begin position="386"/>
        <end position="403"/>
    </location>
</feature>
<organism evidence="7 8">
    <name type="scientific">Belliella kenyensis</name>
    <dbReference type="NCBI Taxonomy" id="1472724"/>
    <lineage>
        <taxon>Bacteria</taxon>
        <taxon>Pseudomonadati</taxon>
        <taxon>Bacteroidota</taxon>
        <taxon>Cytophagia</taxon>
        <taxon>Cytophagales</taxon>
        <taxon>Cyclobacteriaceae</taxon>
        <taxon>Belliella</taxon>
    </lineage>
</organism>
<feature type="transmembrane region" description="Helical" evidence="6">
    <location>
        <begin position="211"/>
        <end position="233"/>
    </location>
</feature>
<feature type="transmembrane region" description="Helical" evidence="6">
    <location>
        <begin position="409"/>
        <end position="428"/>
    </location>
</feature>
<feature type="transmembrane region" description="Helical" evidence="6">
    <location>
        <begin position="169"/>
        <end position="191"/>
    </location>
</feature>
<reference evidence="8" key="1">
    <citation type="journal article" date="2019" name="Int. J. Syst. Evol. Microbiol.">
        <title>The Global Catalogue of Microorganisms (GCM) 10K type strain sequencing project: providing services to taxonomists for standard genome sequencing and annotation.</title>
        <authorList>
            <consortium name="The Broad Institute Genomics Platform"/>
            <consortium name="The Broad Institute Genome Sequencing Center for Infectious Disease"/>
            <person name="Wu L."/>
            <person name="Ma J."/>
        </authorList>
    </citation>
    <scope>NUCLEOTIDE SEQUENCE [LARGE SCALE GENOMIC DNA]</scope>
    <source>
        <strain evidence="8">CECT 8551</strain>
    </source>
</reference>